<evidence type="ECO:0000313" key="5">
    <source>
        <dbReference type="EMBL" id="GJJ12983.1"/>
    </source>
</evidence>
<sequence length="520" mass="56791">MSPNQSQDSQDIETATTAILPSPLWAASGQAALESSRILVISASATSTSILKNLVLPGIGHFTILDPQVASHEDIGNNFFLEGLDSLGKPRAEEAVRLLCELNDSVEGKANLSSLEEVLEKDPTYLTSFTLIIAHNLKLPLLTKLSTFLWSKKHGPSLMIVRSAGFLAEFFIQFHEHTVVDSHSETAPSLRIDKPFKALHDHAVSINFDSLDDMEHGHVPYVVILVQAMENWKAKHGGPPQAYAEKQEFKKSVEAMRRKIDEENFDEAFAQAYRAWTPTTVPSDIAALFNDDALQQPLTSLPTHSAIFFHLVAALKKFTSESPYTLPLSSTLPDMKADTNSYIHLQTLYKQQAEVEKARFKSLIGPELVIDDDTIDEFVRNVHGLRLLRGKPFGAFDRDQAALVAALSATPKEVATHLALSALSVVLAQGSSKDVTAVRLRSEVNAITGPFEWPEDAELNLGNALGELARAPTAELPNTAALLGGLVAQEAIKIITRQYVPVKGYCVIDLIGSWTGTIDG</sequence>
<accession>A0AAV5AIN5</accession>
<evidence type="ECO:0000256" key="2">
    <source>
        <dbReference type="ARBA" id="ARBA00006868"/>
    </source>
</evidence>
<dbReference type="GO" id="GO:0005737">
    <property type="term" value="C:cytoplasm"/>
    <property type="evidence" value="ECO:0007669"/>
    <property type="project" value="TreeGrafter"/>
</dbReference>
<dbReference type="Proteomes" id="UP001050691">
    <property type="component" value="Unassembled WGS sequence"/>
</dbReference>
<comment type="function">
    <text evidence="4">Regulatory subunit of the dimeric UBA3-ULA1 E1 enzyme.</text>
</comment>
<gene>
    <name evidence="5" type="ORF">Clacol_007230</name>
</gene>
<reference evidence="5" key="1">
    <citation type="submission" date="2021-10" db="EMBL/GenBank/DDBJ databases">
        <title>De novo Genome Assembly of Clathrus columnatus (Basidiomycota, Fungi) Using Illumina and Nanopore Sequence Data.</title>
        <authorList>
            <person name="Ogiso-Tanaka E."/>
            <person name="Itagaki H."/>
            <person name="Hosoya T."/>
            <person name="Hosaka K."/>
        </authorList>
    </citation>
    <scope>NUCLEOTIDE SEQUENCE</scope>
    <source>
        <strain evidence="5">MO-923</strain>
    </source>
</reference>
<dbReference type="InterPro" id="IPR030667">
    <property type="entry name" value="APP-BP1"/>
</dbReference>
<dbReference type="PANTHER" id="PTHR10953">
    <property type="entry name" value="UBIQUITIN-ACTIVATING ENZYME E1"/>
    <property type="match status" value="1"/>
</dbReference>
<evidence type="ECO:0000256" key="3">
    <source>
        <dbReference type="ARBA" id="ARBA00022786"/>
    </source>
</evidence>
<name>A0AAV5AIN5_9AGAM</name>
<dbReference type="AlphaFoldDB" id="A0AAV5AIN5"/>
<dbReference type="Gene3D" id="3.40.50.720">
    <property type="entry name" value="NAD(P)-binding Rossmann-like Domain"/>
    <property type="match status" value="1"/>
</dbReference>
<keyword evidence="3 4" id="KW-0833">Ubl conjugation pathway</keyword>
<keyword evidence="6" id="KW-1185">Reference proteome</keyword>
<protein>
    <recommendedName>
        <fullName evidence="4">NEDD8-activating enzyme E1 regulatory subunit</fullName>
    </recommendedName>
</protein>
<comment type="similarity">
    <text evidence="2 4">Belongs to the ubiquitin-activating E1 family. ULA1 subfamily.</text>
</comment>
<comment type="caution">
    <text evidence="5">The sequence shown here is derived from an EMBL/GenBank/DDBJ whole genome shotgun (WGS) entry which is preliminary data.</text>
</comment>
<dbReference type="PANTHER" id="PTHR10953:SF29">
    <property type="entry name" value="NEDD8-ACTIVATING ENZYME E1 REGULATORY SUBUNIT"/>
    <property type="match status" value="1"/>
</dbReference>
<dbReference type="InterPro" id="IPR035985">
    <property type="entry name" value="Ubiquitin-activating_enz"/>
</dbReference>
<organism evidence="5 6">
    <name type="scientific">Clathrus columnatus</name>
    <dbReference type="NCBI Taxonomy" id="1419009"/>
    <lineage>
        <taxon>Eukaryota</taxon>
        <taxon>Fungi</taxon>
        <taxon>Dikarya</taxon>
        <taxon>Basidiomycota</taxon>
        <taxon>Agaricomycotina</taxon>
        <taxon>Agaricomycetes</taxon>
        <taxon>Phallomycetidae</taxon>
        <taxon>Phallales</taxon>
        <taxon>Clathraceae</taxon>
        <taxon>Clathrus</taxon>
    </lineage>
</organism>
<dbReference type="GO" id="GO:0019781">
    <property type="term" value="F:NEDD8 activating enzyme activity"/>
    <property type="evidence" value="ECO:0007669"/>
    <property type="project" value="UniProtKB-UniRule"/>
</dbReference>
<dbReference type="EMBL" id="BPWL01000008">
    <property type="protein sequence ID" value="GJJ12983.1"/>
    <property type="molecule type" value="Genomic_DNA"/>
</dbReference>
<dbReference type="PIRSF" id="PIRSF039099">
    <property type="entry name" value="APP-BP1"/>
    <property type="match status" value="1"/>
</dbReference>
<dbReference type="SUPFAM" id="SSF69572">
    <property type="entry name" value="Activating enzymes of the ubiquitin-like proteins"/>
    <property type="match status" value="1"/>
</dbReference>
<comment type="pathway">
    <text evidence="1 4">Protein modification; protein neddylation.</text>
</comment>
<dbReference type="Gene3D" id="3.40.50.12550">
    <property type="entry name" value="Ubiquitin-activating enzyme E1, inactive adenylation domain, subdomain 2"/>
    <property type="match status" value="1"/>
</dbReference>
<proteinExistence type="inferred from homology"/>
<dbReference type="InterPro" id="IPR045886">
    <property type="entry name" value="ThiF/MoeB/HesA"/>
</dbReference>
<evidence type="ECO:0000313" key="6">
    <source>
        <dbReference type="Proteomes" id="UP001050691"/>
    </source>
</evidence>
<evidence type="ECO:0000256" key="4">
    <source>
        <dbReference type="PIRNR" id="PIRNR039099"/>
    </source>
</evidence>
<dbReference type="GO" id="GO:0045116">
    <property type="term" value="P:protein neddylation"/>
    <property type="evidence" value="ECO:0007669"/>
    <property type="project" value="UniProtKB-UniRule"/>
</dbReference>
<evidence type="ECO:0000256" key="1">
    <source>
        <dbReference type="ARBA" id="ARBA00005032"/>
    </source>
</evidence>